<dbReference type="Gene3D" id="2.60.200.30">
    <property type="entry name" value="Probable inorganic polyphosphate/atp-NAD kinase, domain 2"/>
    <property type="match status" value="1"/>
</dbReference>
<dbReference type="InterPro" id="IPR002504">
    <property type="entry name" value="NADK"/>
</dbReference>
<dbReference type="STRING" id="3469.A0A4Y7ICV5"/>
<comment type="similarity">
    <text evidence="2">Belongs to the NAD kinase family.</text>
</comment>
<comment type="subcellular location">
    <subcellularLocation>
        <location evidence="1">Cytoplasm</location>
    </subcellularLocation>
</comment>
<organism evidence="12 13">
    <name type="scientific">Papaver somniferum</name>
    <name type="common">Opium poppy</name>
    <dbReference type="NCBI Taxonomy" id="3469"/>
    <lineage>
        <taxon>Eukaryota</taxon>
        <taxon>Viridiplantae</taxon>
        <taxon>Streptophyta</taxon>
        <taxon>Embryophyta</taxon>
        <taxon>Tracheophyta</taxon>
        <taxon>Spermatophyta</taxon>
        <taxon>Magnoliopsida</taxon>
        <taxon>Ranunculales</taxon>
        <taxon>Papaveraceae</taxon>
        <taxon>Papaveroideae</taxon>
        <taxon>Papaver</taxon>
    </lineage>
</organism>
<keyword evidence="4" id="KW-0963">Cytoplasm</keyword>
<dbReference type="GO" id="GO:0042736">
    <property type="term" value="F:NADH kinase activity"/>
    <property type="evidence" value="ECO:0007669"/>
    <property type="project" value="UniProtKB-EC"/>
</dbReference>
<reference evidence="12 13" key="1">
    <citation type="journal article" date="2018" name="Science">
        <title>The opium poppy genome and morphinan production.</title>
        <authorList>
            <person name="Guo L."/>
            <person name="Winzer T."/>
            <person name="Yang X."/>
            <person name="Li Y."/>
            <person name="Ning Z."/>
            <person name="He Z."/>
            <person name="Teodor R."/>
            <person name="Lu Y."/>
            <person name="Bowser T.A."/>
            <person name="Graham I.A."/>
            <person name="Ye K."/>
        </authorList>
    </citation>
    <scope>NUCLEOTIDE SEQUENCE [LARGE SCALE GENOMIC DNA]</scope>
    <source>
        <strain evidence="13">cv. HN1</strain>
        <tissue evidence="12">Leaves</tissue>
    </source>
</reference>
<gene>
    <name evidence="12" type="ORF">C5167_039702</name>
</gene>
<evidence type="ECO:0000313" key="12">
    <source>
        <dbReference type="EMBL" id="RZC46757.1"/>
    </source>
</evidence>
<evidence type="ECO:0000256" key="8">
    <source>
        <dbReference type="ARBA" id="ARBA00022840"/>
    </source>
</evidence>
<dbReference type="EC" id="2.7.1.86" evidence="11"/>
<evidence type="ECO:0000313" key="13">
    <source>
        <dbReference type="Proteomes" id="UP000316621"/>
    </source>
</evidence>
<keyword evidence="7" id="KW-0418">Kinase</keyword>
<dbReference type="FunFam" id="2.60.200.30:FF:000015">
    <property type="entry name" value="NAD(H) kinase 3"/>
    <property type="match status" value="1"/>
</dbReference>
<accession>A0A4Y7ICV5</accession>
<dbReference type="FunFam" id="3.40.50.10330:FF:000027">
    <property type="entry name" value="NADH kinase"/>
    <property type="match status" value="1"/>
</dbReference>
<dbReference type="GO" id="GO:0005737">
    <property type="term" value="C:cytoplasm"/>
    <property type="evidence" value="ECO:0007669"/>
    <property type="project" value="UniProtKB-SubCell"/>
</dbReference>
<dbReference type="Gene3D" id="3.40.50.10330">
    <property type="entry name" value="Probable inorganic polyphosphate/atp-NAD kinase, domain 1"/>
    <property type="match status" value="1"/>
</dbReference>
<evidence type="ECO:0000256" key="5">
    <source>
        <dbReference type="ARBA" id="ARBA00022679"/>
    </source>
</evidence>
<name>A0A4Y7ICV5_PAPSO</name>
<evidence type="ECO:0000256" key="4">
    <source>
        <dbReference type="ARBA" id="ARBA00022490"/>
    </source>
</evidence>
<keyword evidence="10" id="KW-0520">NAD</keyword>
<dbReference type="AlphaFoldDB" id="A0A4Y7ICV5"/>
<dbReference type="Proteomes" id="UP000316621">
    <property type="component" value="Chromosome 1"/>
</dbReference>
<dbReference type="GO" id="GO:0019674">
    <property type="term" value="P:NAD+ metabolic process"/>
    <property type="evidence" value="ECO:0007669"/>
    <property type="project" value="InterPro"/>
</dbReference>
<evidence type="ECO:0000256" key="1">
    <source>
        <dbReference type="ARBA" id="ARBA00004496"/>
    </source>
</evidence>
<keyword evidence="5" id="KW-0808">Transferase</keyword>
<dbReference type="Pfam" id="PF01513">
    <property type="entry name" value="NAD_kinase"/>
    <property type="match status" value="1"/>
</dbReference>
<evidence type="ECO:0000256" key="6">
    <source>
        <dbReference type="ARBA" id="ARBA00022741"/>
    </source>
</evidence>
<protein>
    <recommendedName>
        <fullName evidence="11">NADH kinase</fullName>
        <ecNumber evidence="11">2.7.1.86</ecNumber>
    </recommendedName>
</protein>
<dbReference type="PANTHER" id="PTHR20275">
    <property type="entry name" value="NAD KINASE"/>
    <property type="match status" value="1"/>
</dbReference>
<evidence type="ECO:0000256" key="3">
    <source>
        <dbReference type="ARBA" id="ARBA00011738"/>
    </source>
</evidence>
<dbReference type="EMBL" id="CM010715">
    <property type="protein sequence ID" value="RZC46757.1"/>
    <property type="molecule type" value="Genomic_DNA"/>
</dbReference>
<evidence type="ECO:0000256" key="2">
    <source>
        <dbReference type="ARBA" id="ARBA00010995"/>
    </source>
</evidence>
<dbReference type="PANTHER" id="PTHR20275:SF28">
    <property type="entry name" value="NADH KINASE"/>
    <property type="match status" value="1"/>
</dbReference>
<evidence type="ECO:0000256" key="7">
    <source>
        <dbReference type="ARBA" id="ARBA00022777"/>
    </source>
</evidence>
<dbReference type="SUPFAM" id="SSF111331">
    <property type="entry name" value="NAD kinase/diacylglycerol kinase-like"/>
    <property type="match status" value="1"/>
</dbReference>
<keyword evidence="8" id="KW-0067">ATP-binding</keyword>
<keyword evidence="13" id="KW-1185">Reference proteome</keyword>
<dbReference type="OMA" id="LPRIANP"/>
<evidence type="ECO:0000256" key="11">
    <source>
        <dbReference type="ARBA" id="ARBA00066398"/>
    </source>
</evidence>
<dbReference type="Gramene" id="RZC46757">
    <property type="protein sequence ID" value="RZC46757"/>
    <property type="gene ID" value="C5167_039702"/>
</dbReference>
<dbReference type="GO" id="GO:0003951">
    <property type="term" value="F:NAD+ kinase activity"/>
    <property type="evidence" value="ECO:0007669"/>
    <property type="project" value="InterPro"/>
</dbReference>
<evidence type="ECO:0000256" key="9">
    <source>
        <dbReference type="ARBA" id="ARBA00022857"/>
    </source>
</evidence>
<sequence length="382" mass="42581">MLRKKLLVLLKPMTIYPPKLADGFSRIRNPLRKNLGFSNLSALGFLFGGRYETMSQLHWRDWTFSGRNIVSTSFNFPDIPMASLGCQYPWIDIFREKTVLQFLNHLDSRVKVHKEAVKFCEDILRRKSVDWVPVLRDSVSEPICDVDMVITIGGDGTVLHASHFVDDTIPLLGVNSDPTQDEEVEKFNDSFDASRSTGYLCAATVSNFEQVLDGILEGRKEPHELSRVGIRVNNHILSKCGLNDILISHPCPASVSRFSFKIMACGEPIYPMVNSRSSGLRVSSAAGSTAAMLSAGGFQMSVSSQDLQYMVREPILSRASNASLMHGFIKSGQSMHVTWYNEDGIIYIDGSHVKRSVRHGDAIEISCKAPPLKVFLRQHSLA</sequence>
<dbReference type="GO" id="GO:0006741">
    <property type="term" value="P:NADP+ biosynthetic process"/>
    <property type="evidence" value="ECO:0007669"/>
    <property type="project" value="InterPro"/>
</dbReference>
<keyword evidence="9" id="KW-0521">NADP</keyword>
<dbReference type="GO" id="GO:0005524">
    <property type="term" value="F:ATP binding"/>
    <property type="evidence" value="ECO:0007669"/>
    <property type="project" value="UniProtKB-KW"/>
</dbReference>
<evidence type="ECO:0000256" key="10">
    <source>
        <dbReference type="ARBA" id="ARBA00023027"/>
    </source>
</evidence>
<comment type="subunit">
    <text evidence="3">Homodimer.</text>
</comment>
<dbReference type="InterPro" id="IPR017437">
    <property type="entry name" value="ATP-NAD_kinase_PpnK-typ_C"/>
</dbReference>
<keyword evidence="6" id="KW-0547">Nucleotide-binding</keyword>
<dbReference type="InterPro" id="IPR017438">
    <property type="entry name" value="ATP-NAD_kinase_N"/>
</dbReference>
<proteinExistence type="inferred from homology"/>
<dbReference type="InterPro" id="IPR016064">
    <property type="entry name" value="NAD/diacylglycerol_kinase_sf"/>
</dbReference>